<dbReference type="Gene3D" id="2.20.25.240">
    <property type="match status" value="1"/>
</dbReference>
<comment type="caution">
    <text evidence="5">The sequence shown here is derived from an EMBL/GenBank/DDBJ whole genome shotgun (WGS) entry which is preliminary data.</text>
</comment>
<dbReference type="EMBL" id="CAJNOV010004350">
    <property type="protein sequence ID" value="CAF1173213.1"/>
    <property type="molecule type" value="Genomic_DNA"/>
</dbReference>
<evidence type="ECO:0000256" key="2">
    <source>
        <dbReference type="ARBA" id="ARBA00022771"/>
    </source>
</evidence>
<dbReference type="InterPro" id="IPR007588">
    <property type="entry name" value="Znf_FLYWCH"/>
</dbReference>
<keyword evidence="2" id="KW-0863">Zinc-finger</keyword>
<evidence type="ECO:0000313" key="5">
    <source>
        <dbReference type="EMBL" id="CAF1173213.1"/>
    </source>
</evidence>
<name>A0A814UAJ5_9BILA</name>
<evidence type="ECO:0000256" key="3">
    <source>
        <dbReference type="ARBA" id="ARBA00022833"/>
    </source>
</evidence>
<accession>A0A814UAJ5</accession>
<proteinExistence type="predicted"/>
<evidence type="ECO:0000256" key="1">
    <source>
        <dbReference type="ARBA" id="ARBA00022723"/>
    </source>
</evidence>
<keyword evidence="1" id="KW-0479">Metal-binding</keyword>
<organism evidence="5 6">
    <name type="scientific">Rotaria magnacalcarata</name>
    <dbReference type="NCBI Taxonomy" id="392030"/>
    <lineage>
        <taxon>Eukaryota</taxon>
        <taxon>Metazoa</taxon>
        <taxon>Spiralia</taxon>
        <taxon>Gnathifera</taxon>
        <taxon>Rotifera</taxon>
        <taxon>Eurotatoria</taxon>
        <taxon>Bdelloidea</taxon>
        <taxon>Philodinida</taxon>
        <taxon>Philodinidae</taxon>
        <taxon>Rotaria</taxon>
    </lineage>
</organism>
<dbReference type="GO" id="GO:0008270">
    <property type="term" value="F:zinc ion binding"/>
    <property type="evidence" value="ECO:0007669"/>
    <property type="project" value="UniProtKB-KW"/>
</dbReference>
<evidence type="ECO:0000259" key="4">
    <source>
        <dbReference type="Pfam" id="PF04500"/>
    </source>
</evidence>
<feature type="domain" description="FLYWCH-type" evidence="4">
    <location>
        <begin position="2"/>
        <end position="59"/>
    </location>
</feature>
<dbReference type="Proteomes" id="UP000663855">
    <property type="component" value="Unassembled WGS sequence"/>
</dbReference>
<evidence type="ECO:0000313" key="6">
    <source>
        <dbReference type="Proteomes" id="UP000663855"/>
    </source>
</evidence>
<dbReference type="AlphaFoldDB" id="A0A814UAJ5"/>
<dbReference type="Pfam" id="PF04500">
    <property type="entry name" value="FLYWCH"/>
    <property type="match status" value="1"/>
</dbReference>
<sequence>METFKGKPLFEHQGYLYTVNKKSDDKVIWCCRNYRHGQCRGRLHTINNQVIQIMVDHNHEPNKTLYSENEDFAKQICSLPSLALLHVPDVIPTFDEIKMQFPAEGEPVLKYFEDFYIGVKGRLSRPRKAAKCDILLWNANDNTIQGQHRTNNAVHDWNNRFASLINCNHPNFWKFLHGLKKEQSYVEGEIIEALAGVRKSRRIHQIRQGTRILNITNEPTITNFEEVMTLTHIISLKKS</sequence>
<gene>
    <name evidence="5" type="ORF">CJN711_LOCUS10621</name>
</gene>
<reference evidence="5" key="1">
    <citation type="submission" date="2021-02" db="EMBL/GenBank/DDBJ databases">
        <authorList>
            <person name="Nowell W R."/>
        </authorList>
    </citation>
    <scope>NUCLEOTIDE SEQUENCE</scope>
</reference>
<keyword evidence="3" id="KW-0862">Zinc</keyword>
<protein>
    <recommendedName>
        <fullName evidence="4">FLYWCH-type domain-containing protein</fullName>
    </recommendedName>
</protein>